<dbReference type="Pfam" id="PF08798">
    <property type="entry name" value="CRISPR_assoc"/>
    <property type="match status" value="1"/>
</dbReference>
<reference evidence="1 2" key="1">
    <citation type="submission" date="2017-10" db="EMBL/GenBank/DDBJ databases">
        <title>Streptomyces alboflavus Genome sequencing and assembly.</title>
        <authorList>
            <person name="Wang Y."/>
            <person name="Du B."/>
            <person name="Ding Y."/>
            <person name="Liu H."/>
            <person name="Hou Q."/>
            <person name="Liu K."/>
            <person name="Wang C."/>
            <person name="Yao L."/>
        </authorList>
    </citation>
    <scope>NUCLEOTIDE SEQUENCE [LARGE SCALE GENOMIC DNA]</scope>
    <source>
        <strain evidence="1 2">MDJK44</strain>
        <plasmid evidence="2">Plasmid pmdjk44.1</plasmid>
    </source>
</reference>
<dbReference type="SUPFAM" id="SSF117987">
    <property type="entry name" value="CRISPR-associated protein"/>
    <property type="match status" value="1"/>
</dbReference>
<name>A0A291W3V2_9ACTN</name>
<dbReference type="InterPro" id="IPR010179">
    <property type="entry name" value="CRISPR-assoc_prot_Cse3"/>
</dbReference>
<protein>
    <submittedName>
        <fullName evidence="1">CRISPR-associated protein Cse3</fullName>
    </submittedName>
</protein>
<dbReference type="Gene3D" id="3.30.70.1210">
    <property type="entry name" value="Crispr-associated protein, domain 2"/>
    <property type="match status" value="1"/>
</dbReference>
<proteinExistence type="predicted"/>
<gene>
    <name evidence="1" type="ORF">SMD44_p10175</name>
</gene>
<dbReference type="AlphaFoldDB" id="A0A291W3V2"/>
<keyword evidence="2" id="KW-1185">Reference proteome</keyword>
<dbReference type="KEGG" id="salf:SMD44_p10175"/>
<organism evidence="1 2">
    <name type="scientific">Streptomyces alboflavus</name>
    <dbReference type="NCBI Taxonomy" id="67267"/>
    <lineage>
        <taxon>Bacteria</taxon>
        <taxon>Bacillati</taxon>
        <taxon>Actinomycetota</taxon>
        <taxon>Actinomycetes</taxon>
        <taxon>Kitasatosporales</taxon>
        <taxon>Streptomycetaceae</taxon>
        <taxon>Streptomyces</taxon>
    </lineage>
</organism>
<evidence type="ECO:0000313" key="2">
    <source>
        <dbReference type="Proteomes" id="UP000195880"/>
    </source>
</evidence>
<evidence type="ECO:0000313" key="1">
    <source>
        <dbReference type="EMBL" id="ATM24674.1"/>
    </source>
</evidence>
<sequence length="46" mass="4769">MTIRAVTYTGNLTVTDPHVLAQTLTHGLGPGKSYGCGLLTLAPART</sequence>
<accession>A0A291W3V2</accession>
<dbReference type="EMBL" id="CP023976">
    <property type="protein sequence ID" value="ATM24674.1"/>
    <property type="molecule type" value="Genomic_DNA"/>
</dbReference>
<keyword evidence="1" id="KW-0614">Plasmid</keyword>
<geneLocation type="plasmid" evidence="2">
    <name>pmdjk44.1</name>
</geneLocation>
<dbReference type="Proteomes" id="UP000195880">
    <property type="component" value="Plasmid pMDJK44.1"/>
</dbReference>